<dbReference type="GO" id="GO:0015386">
    <property type="term" value="F:potassium:proton antiporter activity"/>
    <property type="evidence" value="ECO:0007669"/>
    <property type="project" value="TreeGrafter"/>
</dbReference>
<dbReference type="Gene3D" id="6.10.140.1330">
    <property type="match status" value="1"/>
</dbReference>
<dbReference type="AlphaFoldDB" id="A0A1C4CMW7"/>
<dbReference type="GO" id="GO:0051453">
    <property type="term" value="P:regulation of intracellular pH"/>
    <property type="evidence" value="ECO:0007669"/>
    <property type="project" value="TreeGrafter"/>
</dbReference>
<dbReference type="GO" id="GO:0098719">
    <property type="term" value="P:sodium ion import across plasma membrane"/>
    <property type="evidence" value="ECO:0007669"/>
    <property type="project" value="TreeGrafter"/>
</dbReference>
<keyword evidence="7 10" id="KW-0406">Ion transport</keyword>
<organism evidence="12 13">
    <name type="scientific">Chitinophaga costaii</name>
    <dbReference type="NCBI Taxonomy" id="1335309"/>
    <lineage>
        <taxon>Bacteria</taxon>
        <taxon>Pseudomonadati</taxon>
        <taxon>Bacteroidota</taxon>
        <taxon>Chitinophagia</taxon>
        <taxon>Chitinophagales</taxon>
        <taxon>Chitinophagaceae</taxon>
        <taxon>Chitinophaga</taxon>
    </lineage>
</organism>
<dbReference type="PANTHER" id="PTHR10110:SF86">
    <property type="entry name" value="SODIUM_HYDROGEN EXCHANGER 7"/>
    <property type="match status" value="1"/>
</dbReference>
<keyword evidence="2 10" id="KW-0813">Transport</keyword>
<feature type="transmembrane region" description="Helical" evidence="10">
    <location>
        <begin position="180"/>
        <end position="204"/>
    </location>
</feature>
<feature type="transmembrane region" description="Helical" evidence="10">
    <location>
        <begin position="303"/>
        <end position="336"/>
    </location>
</feature>
<evidence type="ECO:0000256" key="7">
    <source>
        <dbReference type="ARBA" id="ARBA00023065"/>
    </source>
</evidence>
<keyword evidence="5 10" id="KW-1133">Transmembrane helix</keyword>
<dbReference type="OrthoDB" id="9809206at2"/>
<protein>
    <submittedName>
        <fullName evidence="12">Sodium/proton antiporter, CPA1 family</fullName>
    </submittedName>
</protein>
<comment type="function">
    <text evidence="10">Na(+)/H(+) antiporter that extrudes sodium in exchange for external protons.</text>
</comment>
<dbReference type="STRING" id="1335309.GA0116948_104206"/>
<dbReference type="InterPro" id="IPR004705">
    <property type="entry name" value="Cation/H_exchanger_CPA1_bac"/>
</dbReference>
<dbReference type="RefSeq" id="WP_089710886.1">
    <property type="nucleotide sequence ID" value="NZ_FMAR01000004.1"/>
</dbReference>
<feature type="transmembrane region" description="Helical" evidence="10">
    <location>
        <begin position="271"/>
        <end position="291"/>
    </location>
</feature>
<dbReference type="NCBIfam" id="TIGR00831">
    <property type="entry name" value="a_cpa1"/>
    <property type="match status" value="1"/>
</dbReference>
<evidence type="ECO:0000256" key="8">
    <source>
        <dbReference type="ARBA" id="ARBA00023136"/>
    </source>
</evidence>
<keyword evidence="4 10" id="KW-0812">Transmembrane</keyword>
<keyword evidence="9 10" id="KW-0739">Sodium transport</keyword>
<feature type="transmembrane region" description="Helical" evidence="10">
    <location>
        <begin position="113"/>
        <end position="134"/>
    </location>
</feature>
<name>A0A1C4CMW7_9BACT</name>
<evidence type="ECO:0000256" key="1">
    <source>
        <dbReference type="ARBA" id="ARBA00004651"/>
    </source>
</evidence>
<evidence type="ECO:0000256" key="2">
    <source>
        <dbReference type="ARBA" id="ARBA00022448"/>
    </source>
</evidence>
<evidence type="ECO:0000256" key="10">
    <source>
        <dbReference type="RuleBase" id="RU366002"/>
    </source>
</evidence>
<dbReference type="InterPro" id="IPR006153">
    <property type="entry name" value="Cation/H_exchanger_TM"/>
</dbReference>
<dbReference type="Proteomes" id="UP000242818">
    <property type="component" value="Unassembled WGS sequence"/>
</dbReference>
<evidence type="ECO:0000256" key="5">
    <source>
        <dbReference type="ARBA" id="ARBA00022989"/>
    </source>
</evidence>
<evidence type="ECO:0000259" key="11">
    <source>
        <dbReference type="Pfam" id="PF00999"/>
    </source>
</evidence>
<feature type="transmembrane region" description="Helical" evidence="10">
    <location>
        <begin position="348"/>
        <end position="370"/>
    </location>
</feature>
<gene>
    <name evidence="12" type="ORF">GA0116948_104206</name>
</gene>
<evidence type="ECO:0000313" key="12">
    <source>
        <dbReference type="EMBL" id="SCC20400.1"/>
    </source>
</evidence>
<keyword evidence="6 10" id="KW-0915">Sodium</keyword>
<reference evidence="12 13" key="1">
    <citation type="submission" date="2016-08" db="EMBL/GenBank/DDBJ databases">
        <authorList>
            <person name="Seilhamer J.J."/>
        </authorList>
    </citation>
    <scope>NUCLEOTIDE SEQUENCE [LARGE SCALE GENOMIC DNA]</scope>
    <source>
        <strain evidence="12 13">A37T2</strain>
    </source>
</reference>
<comment type="subcellular location">
    <subcellularLocation>
        <location evidence="1 10">Cell membrane</location>
        <topology evidence="1 10">Multi-pass membrane protein</topology>
    </subcellularLocation>
</comment>
<feature type="transmembrane region" description="Helical" evidence="10">
    <location>
        <begin position="382"/>
        <end position="406"/>
    </location>
</feature>
<keyword evidence="8 10" id="KW-0472">Membrane</keyword>
<evidence type="ECO:0000256" key="6">
    <source>
        <dbReference type="ARBA" id="ARBA00023053"/>
    </source>
</evidence>
<feature type="transmembrane region" description="Helical" evidence="10">
    <location>
        <begin position="224"/>
        <end position="250"/>
    </location>
</feature>
<feature type="transmembrane region" description="Helical" evidence="10">
    <location>
        <begin position="6"/>
        <end position="22"/>
    </location>
</feature>
<comment type="similarity">
    <text evidence="10">Belongs to the monovalent cation:proton antiporter 1 (CPA1) transporter (TC 2.A.36) family.</text>
</comment>
<feature type="transmembrane region" description="Helical" evidence="10">
    <location>
        <begin position="86"/>
        <end position="107"/>
    </location>
</feature>
<dbReference type="PANTHER" id="PTHR10110">
    <property type="entry name" value="SODIUM/HYDROGEN EXCHANGER"/>
    <property type="match status" value="1"/>
</dbReference>
<evidence type="ECO:0000256" key="3">
    <source>
        <dbReference type="ARBA" id="ARBA00022475"/>
    </source>
</evidence>
<feature type="transmembrane region" description="Helical" evidence="10">
    <location>
        <begin position="55"/>
        <end position="74"/>
    </location>
</feature>
<dbReference type="GO" id="GO:0005886">
    <property type="term" value="C:plasma membrane"/>
    <property type="evidence" value="ECO:0007669"/>
    <property type="project" value="UniProtKB-SubCell"/>
</dbReference>
<keyword evidence="13" id="KW-1185">Reference proteome</keyword>
<evidence type="ECO:0000313" key="13">
    <source>
        <dbReference type="Proteomes" id="UP000242818"/>
    </source>
</evidence>
<accession>A0A1C4CMW7</accession>
<keyword evidence="10" id="KW-0050">Antiport</keyword>
<proteinExistence type="inferred from homology"/>
<feature type="domain" description="Cation/H+ exchanger transmembrane" evidence="11">
    <location>
        <begin position="14"/>
        <end position="408"/>
    </location>
</feature>
<sequence length="528" mass="58646">MQQFFGLYLLLILLIIFLIMLAQKLRMAYPIVLVLGGLALSLIPGMPSVKIHPEVVFIIFLPPLLFEAAWNTSWKELWRWRRVISSFAFLIVIVTAFIVAIVSSYLLPGFTMALGFLLGGIISPPDAVSASAILKNVKAPRALQSIVEGESLLNDASSLIVFRFALIAVDSGRFVFHEAALSFVVVIVLGILCGLAIGVLYYVVHRWLPTTAKMDVVLTLTAPYVMYLVAEYFHVSGVLSVVAGGLYLSFRSDVILSHRSRLEGSNVWSTLGFVFNGIVFMLIGLQLPGIVSDLGAVSISDAIGYGLLISLILIVTRILCTLGSSAFTIFISRYINTADKNPGWRMPLAFGWAGMRGVVSLAAALSIPILMDNGQPFPQRNLILFITFVVIMVTLVVQGLTLPALLRWLHLEEPGKTLPPEEQEAFIRRQLGENSMDLLEGQFGDLLVANKSLQRLKGKIKTEFEQDGISDKAAQDAYQEVFLHLLAEKRKVLQNINKDVDIDEELIRKHHRLLDLEEEELRIRFKKL</sequence>
<feature type="transmembrane region" description="Helical" evidence="10">
    <location>
        <begin position="29"/>
        <end position="49"/>
    </location>
</feature>
<dbReference type="GO" id="GO:0015385">
    <property type="term" value="F:sodium:proton antiporter activity"/>
    <property type="evidence" value="ECO:0007669"/>
    <property type="project" value="InterPro"/>
</dbReference>
<dbReference type="InterPro" id="IPR018422">
    <property type="entry name" value="Cation/H_exchanger_CPA1"/>
</dbReference>
<keyword evidence="3 10" id="KW-1003">Cell membrane</keyword>
<dbReference type="Pfam" id="PF00999">
    <property type="entry name" value="Na_H_Exchanger"/>
    <property type="match status" value="1"/>
</dbReference>
<evidence type="ECO:0000256" key="9">
    <source>
        <dbReference type="ARBA" id="ARBA00023201"/>
    </source>
</evidence>
<evidence type="ECO:0000256" key="4">
    <source>
        <dbReference type="ARBA" id="ARBA00022692"/>
    </source>
</evidence>
<dbReference type="EMBL" id="FMAR01000004">
    <property type="protein sequence ID" value="SCC20400.1"/>
    <property type="molecule type" value="Genomic_DNA"/>
</dbReference>